<dbReference type="Proteomes" id="UP001612915">
    <property type="component" value="Unassembled WGS sequence"/>
</dbReference>
<evidence type="ECO:0000313" key="2">
    <source>
        <dbReference type="EMBL" id="MFI7585730.1"/>
    </source>
</evidence>
<keyword evidence="1" id="KW-1133">Transmembrane helix</keyword>
<keyword evidence="1" id="KW-0472">Membrane</keyword>
<protein>
    <submittedName>
        <fullName evidence="2">Uncharacterized protein</fullName>
    </submittedName>
</protein>
<evidence type="ECO:0000256" key="1">
    <source>
        <dbReference type="SAM" id="Phobius"/>
    </source>
</evidence>
<sequence>MVGTTVWARWTAWLPASALEPRPGRAGGIALPMLLSLAFVVTITVVPAAPVRTAATCAGTTVAPGSLVVGLRDVSRGFTVSSTGCPAPSWTLDWATAHLAATSERPAGVVRAGLLHNADAGRSGVTLTLYREDGAAVLTTATAALRRRTAWTTPRASAGPAGTTVRARLNRADWDRRAYRGYRGRLVRLLFLPAGSQTFQLYGEVRTGAGGALEVTVPTTRPGRWKFEFTGTASSGPSSSPAVTAR</sequence>
<proteinExistence type="predicted"/>
<feature type="transmembrane region" description="Helical" evidence="1">
    <location>
        <begin position="29"/>
        <end position="49"/>
    </location>
</feature>
<reference evidence="2 3" key="1">
    <citation type="submission" date="2024-10" db="EMBL/GenBank/DDBJ databases">
        <title>The Natural Products Discovery Center: Release of the First 8490 Sequenced Strains for Exploring Actinobacteria Biosynthetic Diversity.</title>
        <authorList>
            <person name="Kalkreuter E."/>
            <person name="Kautsar S.A."/>
            <person name="Yang D."/>
            <person name="Bader C.D."/>
            <person name="Teijaro C.N."/>
            <person name="Fluegel L."/>
            <person name="Davis C.M."/>
            <person name="Simpson J.R."/>
            <person name="Lauterbach L."/>
            <person name="Steele A.D."/>
            <person name="Gui C."/>
            <person name="Meng S."/>
            <person name="Li G."/>
            <person name="Viehrig K."/>
            <person name="Ye F."/>
            <person name="Su P."/>
            <person name="Kiefer A.F."/>
            <person name="Nichols A."/>
            <person name="Cepeda A.J."/>
            <person name="Yan W."/>
            <person name="Fan B."/>
            <person name="Jiang Y."/>
            <person name="Adhikari A."/>
            <person name="Zheng C.-J."/>
            <person name="Schuster L."/>
            <person name="Cowan T.M."/>
            <person name="Smanski M.J."/>
            <person name="Chevrette M.G."/>
            <person name="De Carvalho L.P.S."/>
            <person name="Shen B."/>
        </authorList>
    </citation>
    <scope>NUCLEOTIDE SEQUENCE [LARGE SCALE GENOMIC DNA]</scope>
    <source>
        <strain evidence="2 3">NPDC049639</strain>
    </source>
</reference>
<keyword evidence="1" id="KW-0812">Transmembrane</keyword>
<accession>A0ABW8AH92</accession>
<keyword evidence="3" id="KW-1185">Reference proteome</keyword>
<name>A0ABW8AH92_9ACTN</name>
<comment type="caution">
    <text evidence="2">The sequence shown here is derived from an EMBL/GenBank/DDBJ whole genome shotgun (WGS) entry which is preliminary data.</text>
</comment>
<gene>
    <name evidence="2" type="ORF">ACIB24_01500</name>
</gene>
<dbReference type="EMBL" id="JBITLV010000001">
    <property type="protein sequence ID" value="MFI7585730.1"/>
    <property type="molecule type" value="Genomic_DNA"/>
</dbReference>
<evidence type="ECO:0000313" key="3">
    <source>
        <dbReference type="Proteomes" id="UP001612915"/>
    </source>
</evidence>
<organism evidence="2 3">
    <name type="scientific">Spongisporangium articulatum</name>
    <dbReference type="NCBI Taxonomy" id="3362603"/>
    <lineage>
        <taxon>Bacteria</taxon>
        <taxon>Bacillati</taxon>
        <taxon>Actinomycetota</taxon>
        <taxon>Actinomycetes</taxon>
        <taxon>Kineosporiales</taxon>
        <taxon>Kineosporiaceae</taxon>
        <taxon>Spongisporangium</taxon>
    </lineage>
</organism>
<dbReference type="RefSeq" id="WP_398274120.1">
    <property type="nucleotide sequence ID" value="NZ_JBITLV010000001.1"/>
</dbReference>